<evidence type="ECO:0000313" key="9">
    <source>
        <dbReference type="EMBL" id="DAD66211.1"/>
    </source>
</evidence>
<dbReference type="SMART" id="SM00857">
    <property type="entry name" value="Resolvase"/>
    <property type="match status" value="1"/>
</dbReference>
<proteinExistence type="predicted"/>
<dbReference type="PANTHER" id="PTHR30461:SF23">
    <property type="entry name" value="DNA RECOMBINASE-RELATED"/>
    <property type="match status" value="1"/>
</dbReference>
<evidence type="ECO:0000259" key="8">
    <source>
        <dbReference type="PROSITE" id="PS51737"/>
    </source>
</evidence>
<dbReference type="InterPro" id="IPR050639">
    <property type="entry name" value="SSR_resolvase"/>
</dbReference>
<protein>
    <submittedName>
        <fullName evidence="9">Integrase</fullName>
    </submittedName>
</protein>
<feature type="active site" description="O-(5'-phospho-DNA)-serine intermediate" evidence="5 6">
    <location>
        <position position="11"/>
    </location>
</feature>
<dbReference type="Pfam" id="PF07508">
    <property type="entry name" value="Recombinase"/>
    <property type="match status" value="1"/>
</dbReference>
<evidence type="ECO:0000256" key="2">
    <source>
        <dbReference type="ARBA" id="ARBA00023100"/>
    </source>
</evidence>
<evidence type="ECO:0000256" key="1">
    <source>
        <dbReference type="ARBA" id="ARBA00022908"/>
    </source>
</evidence>
<dbReference type="EMBL" id="BK014655">
    <property type="protein sequence ID" value="DAD66211.1"/>
    <property type="molecule type" value="Genomic_DNA"/>
</dbReference>
<name>A0A8S5L8F0_9CAUD</name>
<dbReference type="Pfam" id="PF00239">
    <property type="entry name" value="Resolvase"/>
    <property type="match status" value="1"/>
</dbReference>
<accession>A0A8S5L8F0</accession>
<feature type="domain" description="Recombinase" evidence="8">
    <location>
        <begin position="158"/>
        <end position="263"/>
    </location>
</feature>
<dbReference type="Pfam" id="PF13408">
    <property type="entry name" value="Zn_ribbon_recom"/>
    <property type="match status" value="1"/>
</dbReference>
<sequence length="467" mass="53696">MKRAALYIRVSTLEQAQEGYSVGEQRERLIAYCKAQDWLIADIYVDGGYTGSNLNRPGIQKLIGETEKFDVVLVYKLDRLSRSQRDTLYLIEEIFRPNNVDFVSMQESFDTSSPFGKAMIGLLAVFAQLEREQIKERTWMGRVARAKTGLHHGGGNIPIGYDYSDGKLIVNPYEAEQVRKIYEWYLAGDSLKAITDKLQDAGYTNRYSSYNSWTSVRNILENETYIGRLHFGDVVVDHAHEAIITEEQFNAAQILRGKRREQFGSHAFQSKHVLTGLLFCGHCGGRYYLRNTGKYSYYACYSRTKQMKNMIKDPNCQNKIWRAQDLEPIIEEKILALLHNPKLAEELSASRRKAPVPVSKNTDIEKRIRDIDRQISKLMELYQQDDIPPELLGERINRLYGEKTALENTLAPVVEQDTVPLDLVSELIEDAAEIWDFADEGQKRRILQSLVSRIVLTDDQVDIEWAF</sequence>
<dbReference type="GO" id="GO:0015074">
    <property type="term" value="P:DNA integration"/>
    <property type="evidence" value="ECO:0007669"/>
    <property type="project" value="UniProtKB-KW"/>
</dbReference>
<dbReference type="InterPro" id="IPR038109">
    <property type="entry name" value="DNA_bind_recomb_sf"/>
</dbReference>
<dbReference type="GO" id="GO:0003677">
    <property type="term" value="F:DNA binding"/>
    <property type="evidence" value="ECO:0007669"/>
    <property type="project" value="UniProtKB-KW"/>
</dbReference>
<dbReference type="GO" id="GO:0000150">
    <property type="term" value="F:DNA strand exchange activity"/>
    <property type="evidence" value="ECO:0007669"/>
    <property type="project" value="UniProtKB-KW"/>
</dbReference>
<dbReference type="PROSITE" id="PS51736">
    <property type="entry name" value="RECOMBINASES_3"/>
    <property type="match status" value="1"/>
</dbReference>
<keyword evidence="1" id="KW-0229">DNA integration</keyword>
<dbReference type="InterPro" id="IPR025827">
    <property type="entry name" value="Zn_ribbon_recom_dom"/>
</dbReference>
<dbReference type="SUPFAM" id="SSF53041">
    <property type="entry name" value="Resolvase-like"/>
    <property type="match status" value="1"/>
</dbReference>
<dbReference type="InterPro" id="IPR011109">
    <property type="entry name" value="DNA_bind_recombinase_dom"/>
</dbReference>
<dbReference type="Gene3D" id="3.90.1750.20">
    <property type="entry name" value="Putative Large Serine Recombinase, Chain B, Domain 2"/>
    <property type="match status" value="1"/>
</dbReference>
<dbReference type="Gene3D" id="3.40.50.1390">
    <property type="entry name" value="Resolvase, N-terminal catalytic domain"/>
    <property type="match status" value="1"/>
</dbReference>
<evidence type="ECO:0000259" key="7">
    <source>
        <dbReference type="PROSITE" id="PS51736"/>
    </source>
</evidence>
<dbReference type="InterPro" id="IPR036162">
    <property type="entry name" value="Resolvase-like_N_sf"/>
</dbReference>
<evidence type="ECO:0000256" key="3">
    <source>
        <dbReference type="ARBA" id="ARBA00023125"/>
    </source>
</evidence>
<dbReference type="CDD" id="cd03768">
    <property type="entry name" value="SR_ResInv"/>
    <property type="match status" value="1"/>
</dbReference>
<dbReference type="PROSITE" id="PS00397">
    <property type="entry name" value="RECOMBINASES_1"/>
    <property type="match status" value="1"/>
</dbReference>
<keyword evidence="2" id="KW-0230">DNA invertase</keyword>
<dbReference type="InterPro" id="IPR006118">
    <property type="entry name" value="Recombinase_CS"/>
</dbReference>
<evidence type="ECO:0000256" key="5">
    <source>
        <dbReference type="PIRSR" id="PIRSR606118-50"/>
    </source>
</evidence>
<reference evidence="9" key="1">
    <citation type="journal article" date="2021" name="Proc. Natl. Acad. Sci. U.S.A.">
        <title>A Catalog of Tens of Thousands of Viruses from Human Metagenomes Reveals Hidden Associations with Chronic Diseases.</title>
        <authorList>
            <person name="Tisza M.J."/>
            <person name="Buck C.B."/>
        </authorList>
    </citation>
    <scope>NUCLEOTIDE SEQUENCE</scope>
    <source>
        <strain evidence="9">CtjfQ5</strain>
    </source>
</reference>
<evidence type="ECO:0000256" key="6">
    <source>
        <dbReference type="PROSITE-ProRule" id="PRU10137"/>
    </source>
</evidence>
<dbReference type="PANTHER" id="PTHR30461">
    <property type="entry name" value="DNA-INVERTASE FROM LAMBDOID PROPHAGE"/>
    <property type="match status" value="1"/>
</dbReference>
<keyword evidence="4" id="KW-0233">DNA recombination</keyword>
<feature type="domain" description="Resolvase/invertase-type recombinase catalytic" evidence="7">
    <location>
        <begin position="3"/>
        <end position="149"/>
    </location>
</feature>
<evidence type="ECO:0000256" key="4">
    <source>
        <dbReference type="ARBA" id="ARBA00023172"/>
    </source>
</evidence>
<keyword evidence="3" id="KW-0238">DNA-binding</keyword>
<dbReference type="InterPro" id="IPR006119">
    <property type="entry name" value="Resolv_N"/>
</dbReference>
<dbReference type="PROSITE" id="PS51737">
    <property type="entry name" value="RECOMBINASE_DNA_BIND"/>
    <property type="match status" value="1"/>
</dbReference>
<organism evidence="9">
    <name type="scientific">Siphoviridae sp. ctjfQ5</name>
    <dbReference type="NCBI Taxonomy" id="2823594"/>
    <lineage>
        <taxon>Viruses</taxon>
        <taxon>Duplodnaviria</taxon>
        <taxon>Heunggongvirae</taxon>
        <taxon>Uroviricota</taxon>
        <taxon>Caudoviricetes</taxon>
    </lineage>
</organism>